<dbReference type="PANTHER" id="PTHR30337">
    <property type="entry name" value="COMPONENT OF ATP-DEPENDENT DSDNA EXONUCLEASE"/>
    <property type="match status" value="1"/>
</dbReference>
<keyword evidence="6" id="KW-0233">DNA recombination</keyword>
<comment type="caution">
    <text evidence="8">The sequence shown here is derived from an EMBL/GenBank/DDBJ whole genome shotgun (WGS) entry which is preliminary data.</text>
</comment>
<dbReference type="PANTHER" id="PTHR30337:SF0">
    <property type="entry name" value="NUCLEASE SBCCD SUBUNIT D"/>
    <property type="match status" value="1"/>
</dbReference>
<protein>
    <recommendedName>
        <fullName evidence="2 6">Nuclease SbcCD subunit D</fullName>
    </recommendedName>
</protein>
<keyword evidence="6" id="KW-0255">Endonuclease</keyword>
<dbReference type="Gene3D" id="3.60.21.10">
    <property type="match status" value="1"/>
</dbReference>
<dbReference type="GO" id="GO:0006260">
    <property type="term" value="P:DNA replication"/>
    <property type="evidence" value="ECO:0007669"/>
    <property type="project" value="UniProtKB-KW"/>
</dbReference>
<dbReference type="InterPro" id="IPR050535">
    <property type="entry name" value="DNA_Repair-Maintenance_Comp"/>
</dbReference>
<dbReference type="RefSeq" id="WP_130504536.1">
    <property type="nucleotide sequence ID" value="NZ_SHLC01000001.1"/>
</dbReference>
<evidence type="ECO:0000256" key="5">
    <source>
        <dbReference type="ARBA" id="ARBA00022839"/>
    </source>
</evidence>
<dbReference type="InterPro" id="IPR004843">
    <property type="entry name" value="Calcineurin-like_PHP"/>
</dbReference>
<keyword evidence="5 6" id="KW-0269">Exonuclease</keyword>
<dbReference type="EMBL" id="SHLC01000001">
    <property type="protein sequence ID" value="RZU63943.1"/>
    <property type="molecule type" value="Genomic_DNA"/>
</dbReference>
<comment type="similarity">
    <text evidence="1 6">Belongs to the SbcD family.</text>
</comment>
<sequence length="413" mass="43800">MRILHTSDWHVGRTFHGHSTLAALDEVLRELAALVRERAIDVVLVAGDVFDSAVPSRDSYELLGRALSAIREAGATVILSSGNHDSATRLGFQSEFAAFGGVHVLAKTELHDRPVTLSDEHGAVHIYGIPYLEPALVRGIYPGVPLRSHAQVLDFAMDRVRADLAARGGRSVVMSHCFAVNVGGATVGAATGLDAAGAAGADGMPDCSGLVSDDVVRDITAGGLDLVPLSTFDGPDYVALGHIHGRSTLSERARYSGAPLHFSFSEAGKPRGGWLVELGADGLESVEWLELPTPRRLSILTGTLDELMTDAAHEHAEQDWVFAVLTDQSRPLDAMRTLQTRFRWCATLDHRPSVVAAASGASYSERIKAKSDGEIVGGFLEHVRNGVGASDAERALLAEVIALNDARLAGDAA</sequence>
<reference evidence="8 9" key="1">
    <citation type="submission" date="2019-02" db="EMBL/GenBank/DDBJ databases">
        <title>Sequencing the genomes of 1000 actinobacteria strains.</title>
        <authorList>
            <person name="Klenk H.-P."/>
        </authorList>
    </citation>
    <scope>NUCLEOTIDE SEQUENCE [LARGE SCALE GENOMIC DNA]</scope>
    <source>
        <strain evidence="8 9">DSM 18319</strain>
    </source>
</reference>
<dbReference type="InterPro" id="IPR041796">
    <property type="entry name" value="Mre11_N"/>
</dbReference>
<dbReference type="SUPFAM" id="SSF56300">
    <property type="entry name" value="Metallo-dependent phosphatases"/>
    <property type="match status" value="1"/>
</dbReference>
<dbReference type="GO" id="GO:0008408">
    <property type="term" value="F:3'-5' exonuclease activity"/>
    <property type="evidence" value="ECO:0007669"/>
    <property type="project" value="InterPro"/>
</dbReference>
<comment type="subunit">
    <text evidence="6">Heterodimer of SbcC and SbcD.</text>
</comment>
<evidence type="ECO:0000256" key="2">
    <source>
        <dbReference type="ARBA" id="ARBA00013365"/>
    </source>
</evidence>
<accession>A0A4Q8AJA3</accession>
<keyword evidence="6" id="KW-0235">DNA replication</keyword>
<evidence type="ECO:0000259" key="7">
    <source>
        <dbReference type="Pfam" id="PF00149"/>
    </source>
</evidence>
<keyword evidence="9" id="KW-1185">Reference proteome</keyword>
<evidence type="ECO:0000256" key="3">
    <source>
        <dbReference type="ARBA" id="ARBA00022722"/>
    </source>
</evidence>
<dbReference type="InterPro" id="IPR029052">
    <property type="entry name" value="Metallo-depent_PP-like"/>
</dbReference>
<proteinExistence type="inferred from homology"/>
<gene>
    <name evidence="6" type="primary">sbcD</name>
    <name evidence="8" type="ORF">EV379_0232</name>
</gene>
<evidence type="ECO:0000256" key="4">
    <source>
        <dbReference type="ARBA" id="ARBA00022801"/>
    </source>
</evidence>
<evidence type="ECO:0000256" key="1">
    <source>
        <dbReference type="ARBA" id="ARBA00010555"/>
    </source>
</evidence>
<evidence type="ECO:0000313" key="8">
    <source>
        <dbReference type="EMBL" id="RZU63943.1"/>
    </source>
</evidence>
<keyword evidence="3 6" id="KW-0540">Nuclease</keyword>
<feature type="domain" description="Calcineurin-like phosphoesterase" evidence="7">
    <location>
        <begin position="1"/>
        <end position="101"/>
    </location>
</feature>
<dbReference type="CDD" id="cd00840">
    <property type="entry name" value="MPP_Mre11_N"/>
    <property type="match status" value="1"/>
</dbReference>
<dbReference type="InterPro" id="IPR004593">
    <property type="entry name" value="SbcD"/>
</dbReference>
<organism evidence="8 9">
    <name type="scientific">Microterricola gilva</name>
    <dbReference type="NCBI Taxonomy" id="393267"/>
    <lineage>
        <taxon>Bacteria</taxon>
        <taxon>Bacillati</taxon>
        <taxon>Actinomycetota</taxon>
        <taxon>Actinomycetes</taxon>
        <taxon>Micrococcales</taxon>
        <taxon>Microbacteriaceae</taxon>
        <taxon>Microterricola</taxon>
    </lineage>
</organism>
<dbReference type="AlphaFoldDB" id="A0A4Q8AJA3"/>
<comment type="function">
    <text evidence="6">SbcCD cleaves DNA hairpin structures. These structures can inhibit DNA replication and are intermediates in certain DNA recombination reactions. The complex acts as a 3'-&gt;5' double strand exonuclease that can open hairpins. It also has a 5' single-strand endonuclease activity.</text>
</comment>
<dbReference type="Pfam" id="PF00149">
    <property type="entry name" value="Metallophos"/>
    <property type="match status" value="1"/>
</dbReference>
<dbReference type="GO" id="GO:0006310">
    <property type="term" value="P:DNA recombination"/>
    <property type="evidence" value="ECO:0007669"/>
    <property type="project" value="UniProtKB-KW"/>
</dbReference>
<evidence type="ECO:0000256" key="6">
    <source>
        <dbReference type="RuleBase" id="RU363069"/>
    </source>
</evidence>
<dbReference type="GO" id="GO:0004519">
    <property type="term" value="F:endonuclease activity"/>
    <property type="evidence" value="ECO:0007669"/>
    <property type="project" value="UniProtKB-KW"/>
</dbReference>
<evidence type="ECO:0000313" key="9">
    <source>
        <dbReference type="Proteomes" id="UP000291483"/>
    </source>
</evidence>
<dbReference type="Proteomes" id="UP000291483">
    <property type="component" value="Unassembled WGS sequence"/>
</dbReference>
<name>A0A4Q8AJA3_9MICO</name>
<keyword evidence="4 6" id="KW-0378">Hydrolase</keyword>
<dbReference type="NCBIfam" id="TIGR00619">
    <property type="entry name" value="sbcd"/>
    <property type="match status" value="1"/>
</dbReference>
<dbReference type="OrthoDB" id="9773856at2"/>